<sequence>MLSSPRPPKRQRSSSDSKPASVWPTKSSFPVPLLLRKLEPMIVVAKCLEAIASERILRASNLIDRVIVDQFLDMNEIQNKNNTNIKDAKTFICKQIGPILYQIINEHLADSFNDIELISAAQSSPVLVQQRKAKFQENEEVDEDEFPVEQPTNLIQNSNDKQAPIYANQMGSISIAAPDVVAADHNVNTSTDLGTWLEDSAFPAFRKNYEPIQSSSALQNFPPKLPTGLTEDFAGLAKFQWENGAMGKSENGETPKDRIPASMNTSPVQTKPPINRSQSLHGIPSADKQETRSVVSTARSKVRSSQGRSQSNAIRACTFCNKDLPSPSARREHEAIHIFQLAQYKQFQCKRCNYRSHRPREIFAHMKAKHDWAKKGRGVLEDLVDHGPLSEERMAALRKQYKSEINDGINLTSANFSNFQVPSNPKAPDRDQDRDDLVSHHNTIASMDYSYAQNTPIQPQMPQQISSSMFAAGSHFDETNSIILRDNMDQSSQVDYQMHDYHTFPNSIGAFPQAAFLPQGTQLIGVGAHASSALTNLPSTLHVDEDAQGENEAEWSQNMVVNLMKNG</sequence>
<name>A0AAV9X9I7_9PEZI</name>
<feature type="compositionally biased region" description="Basic and acidic residues" evidence="1">
    <location>
        <begin position="250"/>
        <end position="259"/>
    </location>
</feature>
<organism evidence="3 4">
    <name type="scientific">Orbilia ellipsospora</name>
    <dbReference type="NCBI Taxonomy" id="2528407"/>
    <lineage>
        <taxon>Eukaryota</taxon>
        <taxon>Fungi</taxon>
        <taxon>Dikarya</taxon>
        <taxon>Ascomycota</taxon>
        <taxon>Pezizomycotina</taxon>
        <taxon>Orbiliomycetes</taxon>
        <taxon>Orbiliales</taxon>
        <taxon>Orbiliaceae</taxon>
        <taxon>Orbilia</taxon>
    </lineage>
</organism>
<feature type="region of interest" description="Disordered" evidence="1">
    <location>
        <begin position="416"/>
        <end position="435"/>
    </location>
</feature>
<dbReference type="AlphaFoldDB" id="A0AAV9X9I7"/>
<dbReference type="EMBL" id="JAVHJO010000008">
    <property type="protein sequence ID" value="KAK6538320.1"/>
    <property type="molecule type" value="Genomic_DNA"/>
</dbReference>
<evidence type="ECO:0000313" key="3">
    <source>
        <dbReference type="EMBL" id="KAK6538320.1"/>
    </source>
</evidence>
<feature type="compositionally biased region" description="Polar residues" evidence="1">
    <location>
        <begin position="292"/>
        <end position="309"/>
    </location>
</feature>
<reference evidence="3 4" key="1">
    <citation type="submission" date="2019-10" db="EMBL/GenBank/DDBJ databases">
        <authorList>
            <person name="Palmer J.M."/>
        </authorList>
    </citation>
    <scope>NUCLEOTIDE SEQUENCE [LARGE SCALE GENOMIC DNA]</scope>
    <source>
        <strain evidence="3 4">TWF694</strain>
    </source>
</reference>
<dbReference type="InterPro" id="IPR013087">
    <property type="entry name" value="Znf_C2H2_type"/>
</dbReference>
<proteinExistence type="predicted"/>
<dbReference type="PROSITE" id="PS00028">
    <property type="entry name" value="ZINC_FINGER_C2H2_1"/>
    <property type="match status" value="1"/>
</dbReference>
<evidence type="ECO:0000256" key="1">
    <source>
        <dbReference type="SAM" id="MobiDB-lite"/>
    </source>
</evidence>
<gene>
    <name evidence="3" type="ORF">TWF694_011200</name>
</gene>
<comment type="caution">
    <text evidence="3">The sequence shown here is derived from an EMBL/GenBank/DDBJ whole genome shotgun (WGS) entry which is preliminary data.</text>
</comment>
<dbReference type="SMART" id="SM00355">
    <property type="entry name" value="ZnF_C2H2"/>
    <property type="match status" value="2"/>
</dbReference>
<evidence type="ECO:0000313" key="4">
    <source>
        <dbReference type="Proteomes" id="UP001365542"/>
    </source>
</evidence>
<dbReference type="Proteomes" id="UP001365542">
    <property type="component" value="Unassembled WGS sequence"/>
</dbReference>
<keyword evidence="4" id="KW-1185">Reference proteome</keyword>
<accession>A0AAV9X9I7</accession>
<feature type="domain" description="C2H2-type" evidence="2">
    <location>
        <begin position="317"/>
        <end position="337"/>
    </location>
</feature>
<feature type="region of interest" description="Disordered" evidence="1">
    <location>
        <begin position="244"/>
        <end position="309"/>
    </location>
</feature>
<evidence type="ECO:0000259" key="2">
    <source>
        <dbReference type="PROSITE" id="PS00028"/>
    </source>
</evidence>
<dbReference type="Gene3D" id="3.30.160.60">
    <property type="entry name" value="Classic Zinc Finger"/>
    <property type="match status" value="1"/>
</dbReference>
<protein>
    <recommendedName>
        <fullName evidence="2">C2H2-type domain-containing protein</fullName>
    </recommendedName>
</protein>
<feature type="region of interest" description="Disordered" evidence="1">
    <location>
        <begin position="1"/>
        <end position="25"/>
    </location>
</feature>